<sequence length="55" mass="6494">MKNKINASFFKLTFENYWGEHLIQVGIDMDPDPYHPSKTYFQDDGDISIKNIENK</sequence>
<name>A0A379FMR5_PRORE</name>
<dbReference type="EMBL" id="UGTZ01000001">
    <property type="protein sequence ID" value="SUC30094.1"/>
    <property type="molecule type" value="Genomic_DNA"/>
</dbReference>
<dbReference type="GeneID" id="93672060"/>
<dbReference type="RefSeq" id="WP_217007902.1">
    <property type="nucleotide sequence ID" value="NZ_CP077317.1"/>
</dbReference>
<gene>
    <name evidence="1" type="ORF">NCTC11801_01010</name>
</gene>
<dbReference type="AlphaFoldDB" id="A0A379FMR5"/>
<evidence type="ECO:0000313" key="2">
    <source>
        <dbReference type="Proteomes" id="UP000254208"/>
    </source>
</evidence>
<proteinExistence type="predicted"/>
<organism evidence="1 2">
    <name type="scientific">Providencia rettgeri</name>
    <dbReference type="NCBI Taxonomy" id="587"/>
    <lineage>
        <taxon>Bacteria</taxon>
        <taxon>Pseudomonadati</taxon>
        <taxon>Pseudomonadota</taxon>
        <taxon>Gammaproteobacteria</taxon>
        <taxon>Enterobacterales</taxon>
        <taxon>Morganellaceae</taxon>
        <taxon>Providencia</taxon>
    </lineage>
</organism>
<evidence type="ECO:0000313" key="1">
    <source>
        <dbReference type="EMBL" id="SUC30094.1"/>
    </source>
</evidence>
<accession>A0A379FMR5</accession>
<reference evidence="1 2" key="1">
    <citation type="submission" date="2018-06" db="EMBL/GenBank/DDBJ databases">
        <authorList>
            <consortium name="Pathogen Informatics"/>
            <person name="Doyle S."/>
        </authorList>
    </citation>
    <scope>NUCLEOTIDE SEQUENCE [LARGE SCALE GENOMIC DNA]</scope>
    <source>
        <strain evidence="1 2">NCTC11801</strain>
    </source>
</reference>
<protein>
    <submittedName>
        <fullName evidence="1">Uncharacterized protein</fullName>
    </submittedName>
</protein>
<dbReference type="Proteomes" id="UP000254208">
    <property type="component" value="Unassembled WGS sequence"/>
</dbReference>